<organism evidence="2 3">
    <name type="scientific">Cylicocyclus nassatus</name>
    <name type="common">Nematode worm</name>
    <dbReference type="NCBI Taxonomy" id="53992"/>
    <lineage>
        <taxon>Eukaryota</taxon>
        <taxon>Metazoa</taxon>
        <taxon>Ecdysozoa</taxon>
        <taxon>Nematoda</taxon>
        <taxon>Chromadorea</taxon>
        <taxon>Rhabditida</taxon>
        <taxon>Rhabditina</taxon>
        <taxon>Rhabditomorpha</taxon>
        <taxon>Strongyloidea</taxon>
        <taxon>Strongylidae</taxon>
        <taxon>Cylicocyclus</taxon>
    </lineage>
</organism>
<proteinExistence type="predicted"/>
<evidence type="ECO:0000313" key="3">
    <source>
        <dbReference type="Proteomes" id="UP001176961"/>
    </source>
</evidence>
<feature type="region of interest" description="Disordered" evidence="1">
    <location>
        <begin position="37"/>
        <end position="189"/>
    </location>
</feature>
<feature type="compositionally biased region" description="Basic and acidic residues" evidence="1">
    <location>
        <begin position="41"/>
        <end position="50"/>
    </location>
</feature>
<feature type="compositionally biased region" description="Basic and acidic residues" evidence="1">
    <location>
        <begin position="115"/>
        <end position="143"/>
    </location>
</feature>
<dbReference type="AlphaFoldDB" id="A0AA36M881"/>
<keyword evidence="3" id="KW-1185">Reference proteome</keyword>
<sequence length="189" mass="21536">MLFAFTLTTVTKILLHITIFFTIIKSLIQCCGKNRKVAGVDSRRTSRRMQDSYAPKSSQAVTPRRMSTPATPRQRDSLKPGIGKKTQPSSDDDKKQEFLPYPEVAEPTPSAKQRHKDELEREKRQKIAEGFYQEKSDQDDTLEKVASLKMEPSESTKRAASAKRSFRQRRLNDESLHQRVPATARLAVT</sequence>
<dbReference type="EMBL" id="CATQJL010000305">
    <property type="protein sequence ID" value="CAJ0602031.1"/>
    <property type="molecule type" value="Genomic_DNA"/>
</dbReference>
<protein>
    <submittedName>
        <fullName evidence="2">Uncharacterized protein</fullName>
    </submittedName>
</protein>
<evidence type="ECO:0000256" key="1">
    <source>
        <dbReference type="SAM" id="MobiDB-lite"/>
    </source>
</evidence>
<feature type="compositionally biased region" description="Basic residues" evidence="1">
    <location>
        <begin position="160"/>
        <end position="169"/>
    </location>
</feature>
<accession>A0AA36M881</accession>
<gene>
    <name evidence="2" type="ORF">CYNAS_LOCUS14014</name>
</gene>
<reference evidence="2" key="1">
    <citation type="submission" date="2023-07" db="EMBL/GenBank/DDBJ databases">
        <authorList>
            <consortium name="CYATHOMIX"/>
        </authorList>
    </citation>
    <scope>NUCLEOTIDE SEQUENCE</scope>
    <source>
        <strain evidence="2">N/A</strain>
    </source>
</reference>
<dbReference type="Proteomes" id="UP001176961">
    <property type="component" value="Unassembled WGS sequence"/>
</dbReference>
<evidence type="ECO:0000313" key="2">
    <source>
        <dbReference type="EMBL" id="CAJ0602031.1"/>
    </source>
</evidence>
<name>A0AA36M881_CYLNA</name>
<comment type="caution">
    <text evidence="2">The sequence shown here is derived from an EMBL/GenBank/DDBJ whole genome shotgun (WGS) entry which is preliminary data.</text>
</comment>